<dbReference type="STRING" id="765440.A0A0C3G372"/>
<evidence type="ECO:0000313" key="3">
    <source>
        <dbReference type="Proteomes" id="UP000054166"/>
    </source>
</evidence>
<feature type="compositionally biased region" description="Polar residues" evidence="1">
    <location>
        <begin position="287"/>
        <end position="309"/>
    </location>
</feature>
<feature type="region of interest" description="Disordered" evidence="1">
    <location>
        <begin position="93"/>
        <end position="213"/>
    </location>
</feature>
<evidence type="ECO:0000256" key="1">
    <source>
        <dbReference type="SAM" id="MobiDB-lite"/>
    </source>
</evidence>
<reference evidence="2 3" key="1">
    <citation type="submission" date="2014-04" db="EMBL/GenBank/DDBJ databases">
        <authorList>
            <consortium name="DOE Joint Genome Institute"/>
            <person name="Kuo A."/>
            <person name="Tarkka M."/>
            <person name="Buscot F."/>
            <person name="Kohler A."/>
            <person name="Nagy L.G."/>
            <person name="Floudas D."/>
            <person name="Copeland A."/>
            <person name="Barry K.W."/>
            <person name="Cichocki N."/>
            <person name="Veneault-Fourrey C."/>
            <person name="LaButti K."/>
            <person name="Lindquist E.A."/>
            <person name="Lipzen A."/>
            <person name="Lundell T."/>
            <person name="Morin E."/>
            <person name="Murat C."/>
            <person name="Sun H."/>
            <person name="Tunlid A."/>
            <person name="Henrissat B."/>
            <person name="Grigoriev I.V."/>
            <person name="Hibbett D.S."/>
            <person name="Martin F."/>
            <person name="Nordberg H.P."/>
            <person name="Cantor M.N."/>
            <person name="Hua S.X."/>
        </authorList>
    </citation>
    <scope>NUCLEOTIDE SEQUENCE [LARGE SCALE GENOMIC DNA]</scope>
    <source>
        <strain evidence="2 3">F 1598</strain>
    </source>
</reference>
<name>A0A0C3G372_PILCF</name>
<feature type="compositionally biased region" description="Basic and acidic residues" evidence="1">
    <location>
        <begin position="101"/>
        <end position="117"/>
    </location>
</feature>
<feature type="compositionally biased region" description="Polar residues" evidence="1">
    <location>
        <begin position="329"/>
        <end position="346"/>
    </location>
</feature>
<sequence length="770" mass="84932">MATLTPRLGAPYDQITSPHLRSASFERLDKDRFVKAYIQSQKQHTTTYAAGGKALVSSWDYRTLGTPTKQKQPTHLSKQYGFDTPVLRARVANPPDASVTVEDRTFDVDNRESEPAKVKPRKPSIPSINPKEFSSKSKKENVPPESKNPKTRPASKKRPIPTDSDDDEHTARLTERRERKRAKRAIVHPKELEDDENENCSPLPEKKTKKAKKSKIPAGLALMHGFIATNVGKNRLTLKPGLGAGVFGKGKASVKTQVVKTKSKTEHNAFSEFAFLNKPAKDERKQNQTQLNSPSSQSEHSLTSVSNLPTPKLKKIIITNREPSKARKSSATTSHRQNCVDSTAAQESCDVVDKSKETAGNSESEVWDMELDYLNTTHVSYSASSAGDHPQNGTVVLDTRVIWAGVQPGLAIGGRNVGDHQRIPRGYRDETDLAFAIEESGCHHSSSLCPSDSASQYGQPRILDLQTLDVPGPQATSKYFVNEKRVVNMAEKLEVPLRVGAKEILSQSHYHPAIPLDKAMGTLPVVPSAQSLVTAISNGYQPSRKLVASPSSLDSIEIELREYMDHVIGNADEVAVHFEYPGAIPGPESDVFEAHSDFHDQDESSTGDLQAWRPGGYEHMDVYRDEPIYPSDLDAYDGLEVEQDTWNGTDNGNDMAGFDFDEEEMQDEDDLDDSEYGSFYDPFEGIRNDVTARQDANSSSQASETATSVDVDVGPVLLTQRFSQGRAILLGISEPGITTMERSSKPVETVSHAEAVVAKSLREHWLPQKF</sequence>
<organism evidence="2 3">
    <name type="scientific">Piloderma croceum (strain F 1598)</name>
    <dbReference type="NCBI Taxonomy" id="765440"/>
    <lineage>
        <taxon>Eukaryota</taxon>
        <taxon>Fungi</taxon>
        <taxon>Dikarya</taxon>
        <taxon>Basidiomycota</taxon>
        <taxon>Agaricomycotina</taxon>
        <taxon>Agaricomycetes</taxon>
        <taxon>Agaricomycetidae</taxon>
        <taxon>Atheliales</taxon>
        <taxon>Atheliaceae</taxon>
        <taxon>Piloderma</taxon>
    </lineage>
</organism>
<proteinExistence type="predicted"/>
<dbReference type="HOGENOM" id="CLU_017237_0_0_1"/>
<feature type="compositionally biased region" description="Basic residues" evidence="1">
    <location>
        <begin position="149"/>
        <end position="159"/>
    </location>
</feature>
<evidence type="ECO:0000313" key="2">
    <source>
        <dbReference type="EMBL" id="KIM90715.1"/>
    </source>
</evidence>
<accession>A0A0C3G372</accession>
<feature type="region of interest" description="Disordered" evidence="1">
    <location>
        <begin position="270"/>
        <end position="363"/>
    </location>
</feature>
<dbReference type="AlphaFoldDB" id="A0A0C3G372"/>
<dbReference type="EMBL" id="KN832972">
    <property type="protein sequence ID" value="KIM90715.1"/>
    <property type="molecule type" value="Genomic_DNA"/>
</dbReference>
<feature type="compositionally biased region" description="Basic and acidic residues" evidence="1">
    <location>
        <begin position="133"/>
        <end position="142"/>
    </location>
</feature>
<reference evidence="3" key="2">
    <citation type="submission" date="2015-01" db="EMBL/GenBank/DDBJ databases">
        <title>Evolutionary Origins and Diversification of the Mycorrhizal Mutualists.</title>
        <authorList>
            <consortium name="DOE Joint Genome Institute"/>
            <consortium name="Mycorrhizal Genomics Consortium"/>
            <person name="Kohler A."/>
            <person name="Kuo A."/>
            <person name="Nagy L.G."/>
            <person name="Floudas D."/>
            <person name="Copeland A."/>
            <person name="Barry K.W."/>
            <person name="Cichocki N."/>
            <person name="Veneault-Fourrey C."/>
            <person name="LaButti K."/>
            <person name="Lindquist E.A."/>
            <person name="Lipzen A."/>
            <person name="Lundell T."/>
            <person name="Morin E."/>
            <person name="Murat C."/>
            <person name="Riley R."/>
            <person name="Ohm R."/>
            <person name="Sun H."/>
            <person name="Tunlid A."/>
            <person name="Henrissat B."/>
            <person name="Grigoriev I.V."/>
            <person name="Hibbett D.S."/>
            <person name="Martin F."/>
        </authorList>
    </citation>
    <scope>NUCLEOTIDE SEQUENCE [LARGE SCALE GENOMIC DNA]</scope>
    <source>
        <strain evidence="3">F 1598</strain>
    </source>
</reference>
<protein>
    <submittedName>
        <fullName evidence="2">Uncharacterized protein</fullName>
    </submittedName>
</protein>
<keyword evidence="3" id="KW-1185">Reference proteome</keyword>
<feature type="compositionally biased region" description="Basic residues" evidence="1">
    <location>
        <begin position="178"/>
        <end position="187"/>
    </location>
</feature>
<dbReference type="Proteomes" id="UP000054166">
    <property type="component" value="Unassembled WGS sequence"/>
</dbReference>
<dbReference type="OrthoDB" id="2537141at2759"/>
<dbReference type="InParanoid" id="A0A0C3G372"/>
<gene>
    <name evidence="2" type="ORF">PILCRDRAFT_811175</name>
</gene>